<evidence type="ECO:0000313" key="3">
    <source>
        <dbReference type="EMBL" id="MFC7418519.1"/>
    </source>
</evidence>
<keyword evidence="2" id="KW-0732">Signal</keyword>
<dbReference type="RefSeq" id="WP_380185562.1">
    <property type="nucleotide sequence ID" value="NZ_JBHTBQ010000002.1"/>
</dbReference>
<feature type="chain" id="PRO_5046872436" description="Lipoprotein" evidence="2">
    <location>
        <begin position="34"/>
        <end position="252"/>
    </location>
</feature>
<evidence type="ECO:0008006" key="5">
    <source>
        <dbReference type="Google" id="ProtNLM"/>
    </source>
</evidence>
<reference evidence="4" key="1">
    <citation type="journal article" date="2019" name="Int. J. Syst. Evol. Microbiol.">
        <title>The Global Catalogue of Microorganisms (GCM) 10K type strain sequencing project: providing services to taxonomists for standard genome sequencing and annotation.</title>
        <authorList>
            <consortium name="The Broad Institute Genomics Platform"/>
            <consortium name="The Broad Institute Genome Sequencing Center for Infectious Disease"/>
            <person name="Wu L."/>
            <person name="Ma J."/>
        </authorList>
    </citation>
    <scope>NUCLEOTIDE SEQUENCE [LARGE SCALE GENOMIC DNA]</scope>
    <source>
        <strain evidence="4">CCUG 62945</strain>
    </source>
</reference>
<protein>
    <recommendedName>
        <fullName evidence="5">Lipoprotein</fullName>
    </recommendedName>
</protein>
<organism evidence="3 4">
    <name type="scientific">Iodobacter arcticus</name>
    <dbReference type="NCBI Taxonomy" id="590593"/>
    <lineage>
        <taxon>Bacteria</taxon>
        <taxon>Pseudomonadati</taxon>
        <taxon>Pseudomonadota</taxon>
        <taxon>Betaproteobacteria</taxon>
        <taxon>Neisseriales</taxon>
        <taxon>Chitinibacteraceae</taxon>
        <taxon>Iodobacter</taxon>
    </lineage>
</organism>
<gene>
    <name evidence="3" type="ORF">ACFQNF_01320</name>
</gene>
<feature type="region of interest" description="Disordered" evidence="1">
    <location>
        <begin position="231"/>
        <end position="252"/>
    </location>
</feature>
<sequence length="252" mass="27252">MHYLLNSNTKKPWAKILSSLCLLSLLAACSSMPAPKQSETSSARLGTQWGEGLESSVQQVQASRITPLQAEQVASIAYREARALNQSLPNAARQLNLPLLQGAIEWSVLDENDRPIPLLRTAQGQILLGGTNGARYTLKFQNLSNRDFEIVTTVDGLDVLNGQAGSLNNTGYLLNAHRALSIQGFRKSQEEVAAFRFAAPDQAYAANTQAGDTRNIGVIGVAIFRVALKDRSKSPQPNPFPADSTYAAPPSY</sequence>
<dbReference type="Proteomes" id="UP001596473">
    <property type="component" value="Unassembled WGS sequence"/>
</dbReference>
<evidence type="ECO:0000256" key="2">
    <source>
        <dbReference type="SAM" id="SignalP"/>
    </source>
</evidence>
<keyword evidence="4" id="KW-1185">Reference proteome</keyword>
<accession>A0ABW2QSP1</accession>
<feature type="signal peptide" evidence="2">
    <location>
        <begin position="1"/>
        <end position="33"/>
    </location>
</feature>
<evidence type="ECO:0000313" key="4">
    <source>
        <dbReference type="Proteomes" id="UP001596473"/>
    </source>
</evidence>
<evidence type="ECO:0000256" key="1">
    <source>
        <dbReference type="SAM" id="MobiDB-lite"/>
    </source>
</evidence>
<comment type="caution">
    <text evidence="3">The sequence shown here is derived from an EMBL/GenBank/DDBJ whole genome shotgun (WGS) entry which is preliminary data.</text>
</comment>
<proteinExistence type="predicted"/>
<name>A0ABW2QSP1_9NEIS</name>
<dbReference type="EMBL" id="JBHTBQ010000002">
    <property type="protein sequence ID" value="MFC7418519.1"/>
    <property type="molecule type" value="Genomic_DNA"/>
</dbReference>